<gene>
    <name evidence="1" type="ORF">PENTCL1PPCAC_30103</name>
</gene>
<feature type="non-terminal residue" evidence="1">
    <location>
        <position position="1"/>
    </location>
</feature>
<organism evidence="1 2">
    <name type="scientific">Pristionchus entomophagus</name>
    <dbReference type="NCBI Taxonomy" id="358040"/>
    <lineage>
        <taxon>Eukaryota</taxon>
        <taxon>Metazoa</taxon>
        <taxon>Ecdysozoa</taxon>
        <taxon>Nematoda</taxon>
        <taxon>Chromadorea</taxon>
        <taxon>Rhabditida</taxon>
        <taxon>Rhabditina</taxon>
        <taxon>Diplogasteromorpha</taxon>
        <taxon>Diplogasteroidea</taxon>
        <taxon>Neodiplogasteridae</taxon>
        <taxon>Pristionchus</taxon>
    </lineage>
</organism>
<reference evidence="1" key="1">
    <citation type="submission" date="2023-10" db="EMBL/GenBank/DDBJ databases">
        <title>Genome assembly of Pristionchus species.</title>
        <authorList>
            <person name="Yoshida K."/>
            <person name="Sommer R.J."/>
        </authorList>
    </citation>
    <scope>NUCLEOTIDE SEQUENCE</scope>
    <source>
        <strain evidence="1">RS0144</strain>
    </source>
</reference>
<protein>
    <submittedName>
        <fullName evidence="1">Uncharacterized protein</fullName>
    </submittedName>
</protein>
<dbReference type="EMBL" id="BTSX01000006">
    <property type="protein sequence ID" value="GMT07929.1"/>
    <property type="molecule type" value="Genomic_DNA"/>
</dbReference>
<comment type="caution">
    <text evidence="1">The sequence shown here is derived from an EMBL/GenBank/DDBJ whole genome shotgun (WGS) entry which is preliminary data.</text>
</comment>
<sequence length="71" mass="8045">ARRLHLGGERDLMSEDAVSRRVEANDTRVHWPRVEAPSAMQILPWAMRNLVALQELSVLQGDLGDVPHMVF</sequence>
<accession>A0AAV5UQ36</accession>
<feature type="non-terminal residue" evidence="1">
    <location>
        <position position="71"/>
    </location>
</feature>
<dbReference type="AlphaFoldDB" id="A0AAV5UQ36"/>
<keyword evidence="2" id="KW-1185">Reference proteome</keyword>
<evidence type="ECO:0000313" key="1">
    <source>
        <dbReference type="EMBL" id="GMT07929.1"/>
    </source>
</evidence>
<name>A0AAV5UQ36_9BILA</name>
<evidence type="ECO:0000313" key="2">
    <source>
        <dbReference type="Proteomes" id="UP001432027"/>
    </source>
</evidence>
<proteinExistence type="predicted"/>
<dbReference type="Proteomes" id="UP001432027">
    <property type="component" value="Unassembled WGS sequence"/>
</dbReference>